<feature type="transmembrane region" description="Helical" evidence="9">
    <location>
        <begin position="33"/>
        <end position="53"/>
    </location>
</feature>
<dbReference type="PRINTS" id="PR01210">
    <property type="entry name" value="GGTRANSPTASE"/>
</dbReference>
<feature type="binding site" evidence="7">
    <location>
        <begin position="455"/>
        <end position="457"/>
    </location>
    <ligand>
        <name>L-glutamate</name>
        <dbReference type="ChEBI" id="CHEBI:29985"/>
    </ligand>
</feature>
<dbReference type="InterPro" id="IPR043137">
    <property type="entry name" value="GGT_ssub_C"/>
</dbReference>
<reference evidence="10 11" key="1">
    <citation type="journal article" date="2019" name="Sci. Rep.">
        <title>Comparative genomics of chytrid fungi reveal insights into the obligate biotrophic and pathogenic lifestyle of Synchytrium endobioticum.</title>
        <authorList>
            <person name="van de Vossenberg B.T.L.H."/>
            <person name="Warris S."/>
            <person name="Nguyen H.D.T."/>
            <person name="van Gent-Pelzer M.P.E."/>
            <person name="Joly D.L."/>
            <person name="van de Geest H.C."/>
            <person name="Bonants P.J.M."/>
            <person name="Smith D.S."/>
            <person name="Levesque C.A."/>
            <person name="van der Lee T.A.J."/>
        </authorList>
    </citation>
    <scope>NUCLEOTIDE SEQUENCE [LARGE SCALE GENOMIC DNA]</scope>
    <source>
        <strain evidence="10 11">CBS 675.73</strain>
    </source>
</reference>
<dbReference type="PANTHER" id="PTHR11686">
    <property type="entry name" value="GAMMA GLUTAMYL TRANSPEPTIDASE"/>
    <property type="match status" value="1"/>
</dbReference>
<dbReference type="FunFam" id="3.60.20.40:FF:000001">
    <property type="entry name" value="Gamma-glutamyltranspeptidase 1"/>
    <property type="match status" value="1"/>
</dbReference>
<dbReference type="GO" id="GO:0036374">
    <property type="term" value="F:glutathione hydrolase activity"/>
    <property type="evidence" value="ECO:0007669"/>
    <property type="project" value="UniProtKB-UniRule"/>
</dbReference>
<keyword evidence="8" id="KW-0012">Acyltransferase</keyword>
<gene>
    <name evidence="10" type="ORF">CcCBS67573_g01506</name>
</gene>
<dbReference type="EC" id="3.4.19.13" evidence="8"/>
<dbReference type="GO" id="GO:0006751">
    <property type="term" value="P:glutathione catabolic process"/>
    <property type="evidence" value="ECO:0007669"/>
    <property type="project" value="UniProtKB-UniRule"/>
</dbReference>
<dbReference type="EMBL" id="QEAP01000025">
    <property type="protein sequence ID" value="TPX77252.1"/>
    <property type="molecule type" value="Genomic_DNA"/>
</dbReference>
<dbReference type="AlphaFoldDB" id="A0A507FLW6"/>
<comment type="caution">
    <text evidence="10">The sequence shown here is derived from an EMBL/GenBank/DDBJ whole genome shotgun (WGS) entry which is preliminary data.</text>
</comment>
<evidence type="ECO:0000256" key="5">
    <source>
        <dbReference type="ARBA" id="ARBA00047417"/>
    </source>
</evidence>
<protein>
    <recommendedName>
        <fullName evidence="8">Glutathione hydrolase</fullName>
        <ecNumber evidence="8">2.3.2.2</ecNumber>
        <ecNumber evidence="8">3.4.19.13</ecNumber>
    </recommendedName>
    <alternativeName>
        <fullName evidence="8">Gamma-glutamyltransferase</fullName>
    </alternativeName>
    <alternativeName>
        <fullName evidence="8">Gamma-glutamyltranspeptidase</fullName>
    </alternativeName>
</protein>
<dbReference type="NCBIfam" id="TIGR00066">
    <property type="entry name" value="g_glut_trans"/>
    <property type="match status" value="1"/>
</dbReference>
<comment type="similarity">
    <text evidence="4">Belongs to the gamma-glutamyltransferase family.</text>
</comment>
<accession>A0A507FLW6</accession>
<comment type="catalytic activity">
    <reaction evidence="1 8">
        <text>an S-substituted glutathione + H2O = an S-substituted L-cysteinylglycine + L-glutamate</text>
        <dbReference type="Rhea" id="RHEA:59468"/>
        <dbReference type="ChEBI" id="CHEBI:15377"/>
        <dbReference type="ChEBI" id="CHEBI:29985"/>
        <dbReference type="ChEBI" id="CHEBI:90779"/>
        <dbReference type="ChEBI" id="CHEBI:143103"/>
        <dbReference type="EC" id="3.4.19.13"/>
    </reaction>
</comment>
<keyword evidence="8" id="KW-0808">Transferase</keyword>
<dbReference type="InterPro" id="IPR043138">
    <property type="entry name" value="GGT_lsub"/>
</dbReference>
<dbReference type="OrthoDB" id="1081007at2759"/>
<evidence type="ECO:0000256" key="4">
    <source>
        <dbReference type="ARBA" id="ARBA00009381"/>
    </source>
</evidence>
<dbReference type="PANTHER" id="PTHR11686:SF9">
    <property type="entry name" value="RE13973P"/>
    <property type="match status" value="1"/>
</dbReference>
<keyword evidence="11" id="KW-1185">Reference proteome</keyword>
<evidence type="ECO:0000256" key="1">
    <source>
        <dbReference type="ARBA" id="ARBA00001049"/>
    </source>
</evidence>
<dbReference type="Pfam" id="PF01019">
    <property type="entry name" value="G_glu_transpept"/>
    <property type="match status" value="1"/>
</dbReference>
<dbReference type="GO" id="GO:0005886">
    <property type="term" value="C:plasma membrane"/>
    <property type="evidence" value="ECO:0007669"/>
    <property type="project" value="TreeGrafter"/>
</dbReference>
<dbReference type="Proteomes" id="UP000320333">
    <property type="component" value="Unassembled WGS sequence"/>
</dbReference>
<dbReference type="SUPFAM" id="SSF56235">
    <property type="entry name" value="N-terminal nucleophile aminohydrolases (Ntn hydrolases)"/>
    <property type="match status" value="1"/>
</dbReference>
<keyword evidence="9" id="KW-0812">Transmembrane</keyword>
<name>A0A507FLW6_9FUNG</name>
<proteinExistence type="inferred from homology"/>
<comment type="catalytic activity">
    <reaction evidence="2 8">
        <text>glutathione + H2O = L-cysteinylglycine + L-glutamate</text>
        <dbReference type="Rhea" id="RHEA:28807"/>
        <dbReference type="ChEBI" id="CHEBI:15377"/>
        <dbReference type="ChEBI" id="CHEBI:29985"/>
        <dbReference type="ChEBI" id="CHEBI:57925"/>
        <dbReference type="ChEBI" id="CHEBI:61694"/>
        <dbReference type="EC" id="3.4.19.13"/>
    </reaction>
</comment>
<feature type="binding site" evidence="7">
    <location>
        <position position="529"/>
    </location>
    <ligand>
        <name>L-glutamate</name>
        <dbReference type="ChEBI" id="CHEBI:29985"/>
    </ligand>
</feature>
<feature type="binding site" evidence="7">
    <location>
        <position position="479"/>
    </location>
    <ligand>
        <name>L-glutamate</name>
        <dbReference type="ChEBI" id="CHEBI:29985"/>
    </ligand>
</feature>
<evidence type="ECO:0000256" key="9">
    <source>
        <dbReference type="SAM" id="Phobius"/>
    </source>
</evidence>
<evidence type="ECO:0000256" key="2">
    <source>
        <dbReference type="ARBA" id="ARBA00001089"/>
    </source>
</evidence>
<dbReference type="GO" id="GO:0103068">
    <property type="term" value="F:leukotriene C4 gamma-glutamyl transferase activity"/>
    <property type="evidence" value="ECO:0007669"/>
    <property type="project" value="UniProtKB-EC"/>
</dbReference>
<dbReference type="Gene3D" id="1.10.246.130">
    <property type="match status" value="1"/>
</dbReference>
<evidence type="ECO:0000256" key="8">
    <source>
        <dbReference type="RuleBase" id="RU368068"/>
    </source>
</evidence>
<comment type="catalytic activity">
    <reaction evidence="5 8">
        <text>an N-terminal (5-L-glutamyl)-[peptide] + an alpha-amino acid = 5-L-glutamyl amino acid + an N-terminal L-alpha-aminoacyl-[peptide]</text>
        <dbReference type="Rhea" id="RHEA:23904"/>
        <dbReference type="Rhea" id="RHEA-COMP:9780"/>
        <dbReference type="Rhea" id="RHEA-COMP:9795"/>
        <dbReference type="ChEBI" id="CHEBI:77644"/>
        <dbReference type="ChEBI" id="CHEBI:78597"/>
        <dbReference type="ChEBI" id="CHEBI:78599"/>
        <dbReference type="ChEBI" id="CHEBI:78608"/>
        <dbReference type="EC" id="2.3.2.2"/>
    </reaction>
</comment>
<dbReference type="UniPathway" id="UPA00204"/>
<evidence type="ECO:0000313" key="10">
    <source>
        <dbReference type="EMBL" id="TPX77252.1"/>
    </source>
</evidence>
<dbReference type="InterPro" id="IPR000101">
    <property type="entry name" value="GGT_peptidase"/>
</dbReference>
<feature type="binding site" evidence="7">
    <location>
        <position position="164"/>
    </location>
    <ligand>
        <name>L-glutamate</name>
        <dbReference type="ChEBI" id="CHEBI:29985"/>
    </ligand>
</feature>
<feature type="binding site" evidence="7">
    <location>
        <begin position="507"/>
        <end position="508"/>
    </location>
    <ligand>
        <name>L-glutamate</name>
        <dbReference type="ChEBI" id="CHEBI:29985"/>
    </ligand>
</feature>
<evidence type="ECO:0000256" key="7">
    <source>
        <dbReference type="PIRSR" id="PIRSR600101-2"/>
    </source>
</evidence>
<comment type="function">
    <text evidence="8">Cleaves the gamma-glutamyl peptide bond of glutathione and glutathione conjugates.</text>
</comment>
<evidence type="ECO:0000256" key="6">
    <source>
        <dbReference type="PIRSR" id="PIRSR600101-1"/>
    </source>
</evidence>
<evidence type="ECO:0000256" key="3">
    <source>
        <dbReference type="ARBA" id="ARBA00005115"/>
    </source>
</evidence>
<keyword evidence="8" id="KW-0378">Hydrolase</keyword>
<sequence length="627" mass="67184">MSAVTALLRGFAPLSNGDSHHSHSSRAQRRLNAMVLTALAVVLVATGSLVLLLSARKDAADAGTHLEGPFSKLITARNGAVASENGLCSGFSLLKLTPSKYSAKFPLQSDIGVTILKKGGSSVDAAIATSLCIGVTNSFSSGLGGGGFMLMRNSSGGYEFLNFRETAPAAAYTDMYKNHPERATVGGLSIGIPGEVRGFEAAHNKYGKLPWADLFDGAIEVAEDGWIINSVMANRLHGMKDMIIADKEGFAKDFAPEGVILKEGDRVKRLRLAKTLRLIAQQGASVFYEGEIATSLLKTIRRHDGIITAEDFSSYQVNYSEPLVGYYHGRKVVTASTPSSGAMLLSIMNIIEGFNFRAHGNTSDTFHLLIEAFKYGAAQRGLLGDRSDPTFRNISSIEHLMIAKDISAAIRRNISIEKTFEPAHYRPQFVANSDHGTMHVSVLNKDNSAVALTSTVNLIFGSQIMDPETGIILNDEMDDFSIPDTPNSFGLAPSPYNFIHPGKRPLSSMIPTIIERDGLPEIVIGASGGSMIPTCTLAAILNMIDFGMGINDAIDMPRFHHQLFPNHVTVESGFSLQIGGDLEEKGHVVQRLQPGQKFVGVSGIRRLADGAITAASDIRKGGLAAGY</sequence>
<dbReference type="InterPro" id="IPR029055">
    <property type="entry name" value="Ntn_hydrolases_N"/>
</dbReference>
<dbReference type="Gene3D" id="3.60.20.40">
    <property type="match status" value="1"/>
</dbReference>
<dbReference type="STRING" id="246404.A0A507FLW6"/>
<evidence type="ECO:0000313" key="11">
    <source>
        <dbReference type="Proteomes" id="UP000320333"/>
    </source>
</evidence>
<organism evidence="10 11">
    <name type="scientific">Chytriomyces confervae</name>
    <dbReference type="NCBI Taxonomy" id="246404"/>
    <lineage>
        <taxon>Eukaryota</taxon>
        <taxon>Fungi</taxon>
        <taxon>Fungi incertae sedis</taxon>
        <taxon>Chytridiomycota</taxon>
        <taxon>Chytridiomycota incertae sedis</taxon>
        <taxon>Chytridiomycetes</taxon>
        <taxon>Chytridiales</taxon>
        <taxon>Chytriomycetaceae</taxon>
        <taxon>Chytriomyces</taxon>
    </lineage>
</organism>
<keyword evidence="9" id="KW-1133">Transmembrane helix</keyword>
<keyword evidence="9" id="KW-0472">Membrane</keyword>
<dbReference type="EC" id="2.3.2.2" evidence="8"/>
<comment type="pathway">
    <text evidence="3 8">Sulfur metabolism; glutathione metabolism.</text>
</comment>
<feature type="active site" description="Nucleophile" evidence="6">
    <location>
        <position position="437"/>
    </location>
</feature>